<evidence type="ECO:0000256" key="1">
    <source>
        <dbReference type="ARBA" id="ARBA00004123"/>
    </source>
</evidence>
<feature type="domain" description="HAT C-terminal dimerisation" evidence="7">
    <location>
        <begin position="575"/>
        <end position="652"/>
    </location>
</feature>
<keyword evidence="3" id="KW-0863">Zinc-finger</keyword>
<accession>A0A6P7GZC8</accession>
<dbReference type="AlphaFoldDB" id="A0A6P7GZC8"/>
<dbReference type="RefSeq" id="XP_028150793.1">
    <property type="nucleotide sequence ID" value="XM_028294992.1"/>
</dbReference>
<feature type="region of interest" description="Disordered" evidence="6">
    <location>
        <begin position="95"/>
        <end position="130"/>
    </location>
</feature>
<evidence type="ECO:0000256" key="4">
    <source>
        <dbReference type="ARBA" id="ARBA00022833"/>
    </source>
</evidence>
<keyword evidence="5" id="KW-0539">Nucleus</keyword>
<dbReference type="InterPro" id="IPR052035">
    <property type="entry name" value="ZnF_BED_domain_contain"/>
</dbReference>
<dbReference type="GO" id="GO:0008270">
    <property type="term" value="F:zinc ion binding"/>
    <property type="evidence" value="ECO:0007669"/>
    <property type="project" value="UniProtKB-KW"/>
</dbReference>
<dbReference type="InterPro" id="IPR012337">
    <property type="entry name" value="RNaseH-like_sf"/>
</dbReference>
<evidence type="ECO:0000259" key="7">
    <source>
        <dbReference type="Pfam" id="PF05699"/>
    </source>
</evidence>
<evidence type="ECO:0000256" key="6">
    <source>
        <dbReference type="SAM" id="MobiDB-lite"/>
    </source>
</evidence>
<protein>
    <submittedName>
        <fullName evidence="8">Zinc finger BED domain-containing protein 4-like</fullName>
    </submittedName>
</protein>
<organism evidence="8">
    <name type="scientific">Diabrotica virgifera virgifera</name>
    <name type="common">western corn rootworm</name>
    <dbReference type="NCBI Taxonomy" id="50390"/>
    <lineage>
        <taxon>Eukaryota</taxon>
        <taxon>Metazoa</taxon>
        <taxon>Ecdysozoa</taxon>
        <taxon>Arthropoda</taxon>
        <taxon>Hexapoda</taxon>
        <taxon>Insecta</taxon>
        <taxon>Pterygota</taxon>
        <taxon>Neoptera</taxon>
        <taxon>Endopterygota</taxon>
        <taxon>Coleoptera</taxon>
        <taxon>Polyphaga</taxon>
        <taxon>Cucujiformia</taxon>
        <taxon>Chrysomeloidea</taxon>
        <taxon>Chrysomelidae</taxon>
        <taxon>Galerucinae</taxon>
        <taxon>Diabroticina</taxon>
        <taxon>Diabroticites</taxon>
        <taxon>Diabrotica</taxon>
    </lineage>
</organism>
<dbReference type="GO" id="GO:0046983">
    <property type="term" value="F:protein dimerization activity"/>
    <property type="evidence" value="ECO:0007669"/>
    <property type="project" value="InterPro"/>
</dbReference>
<dbReference type="InterPro" id="IPR008906">
    <property type="entry name" value="HATC_C_dom"/>
</dbReference>
<keyword evidence="4" id="KW-0862">Zinc</keyword>
<name>A0A6P7GZC8_DIAVI</name>
<evidence type="ECO:0000256" key="2">
    <source>
        <dbReference type="ARBA" id="ARBA00022723"/>
    </source>
</evidence>
<evidence type="ECO:0000313" key="8">
    <source>
        <dbReference type="RefSeq" id="XP_028150793.1"/>
    </source>
</evidence>
<reference evidence="8" key="1">
    <citation type="submission" date="2025-08" db="UniProtKB">
        <authorList>
            <consortium name="RefSeq"/>
        </authorList>
    </citation>
    <scope>IDENTIFICATION</scope>
    <source>
        <tissue evidence="8">Whole insect</tissue>
    </source>
</reference>
<dbReference type="Pfam" id="PF05699">
    <property type="entry name" value="Dimer_Tnp_hAT"/>
    <property type="match status" value="1"/>
</dbReference>
<comment type="subcellular location">
    <subcellularLocation>
        <location evidence="1">Nucleus</location>
    </subcellularLocation>
</comment>
<dbReference type="GO" id="GO:0005634">
    <property type="term" value="C:nucleus"/>
    <property type="evidence" value="ECO:0007669"/>
    <property type="project" value="UniProtKB-SubCell"/>
</dbReference>
<proteinExistence type="predicted"/>
<keyword evidence="2" id="KW-0479">Metal-binding</keyword>
<evidence type="ECO:0000256" key="5">
    <source>
        <dbReference type="ARBA" id="ARBA00023242"/>
    </source>
</evidence>
<sequence length="661" mass="74143">MTVEPELFQRSLLSSSIIILIYCSLHLTTGTEIHKSLGFTQIKFYFDPSNQDKELADIGTFLHRGDQEASSSASEASVSSASFCLSSSSRTYAHEQSDQFSRSRSPTPSPSQKKQITLLHHQQRNSSYEKCGKRDLQLTNALAFMIGKDNLPHSSVEKEGFAHFMKIALPLDKVPSRKTVTEILSRKYSAAMDMIRAKFSEITHFSLTADICTMTNTSKGFLVVTAHFIDPQEHNSLETMMLGVRRLRERHTGDYICQTMNEVLEEFGIPLARVVGACTDDGANMLAAVKKLLGEGKNLHCFAHILNLVVTDGLEDINNVALKKLINEIKAIVTFARHSNLFMERLRMEQEREGKSEGEVKLLVQSVPTRWNSVYHMLKRFTLMSPYIAAILADPSIKKAPRMISGSDIKLITEIVTILSPFDEATKEISGSLYITASLVIPLVSIIERSLKNLKPNLSTAQKLCQKLITSLQERGTTLLRYPLLCHATMTDPRFKKLYLNPSIAETVTSNLGSEVRTYLTEIGKLSPSCSFQNEEAKVSLKSNPLWSSHDLELVNSGSSSSSQDTRIQSSFPNELTLYLQQPLLPRLSDPFAFWEQNRTCMPGLAFIGKKYMSLVGSSVASERLVSSLNDIVSDERSRLSDQHIYERVFLNRLHEKNWPT</sequence>
<dbReference type="PANTHER" id="PTHR46481">
    <property type="entry name" value="ZINC FINGER BED DOMAIN-CONTAINING PROTEIN 4"/>
    <property type="match status" value="1"/>
</dbReference>
<dbReference type="FunCoup" id="A0A6P7GZC8">
    <property type="interactions" value="39"/>
</dbReference>
<dbReference type="InParanoid" id="A0A6P7GZC8"/>
<gene>
    <name evidence="8" type="primary">LOC114344141</name>
</gene>
<evidence type="ECO:0000256" key="3">
    <source>
        <dbReference type="ARBA" id="ARBA00022771"/>
    </source>
</evidence>
<dbReference type="PANTHER" id="PTHR46481:SF10">
    <property type="entry name" value="ZINC FINGER BED DOMAIN-CONTAINING PROTEIN 39"/>
    <property type="match status" value="1"/>
</dbReference>
<dbReference type="SUPFAM" id="SSF53098">
    <property type="entry name" value="Ribonuclease H-like"/>
    <property type="match status" value="1"/>
</dbReference>